<dbReference type="Gene3D" id="1.10.1660.10">
    <property type="match status" value="1"/>
</dbReference>
<dbReference type="NCBIfam" id="TIGR01764">
    <property type="entry name" value="excise"/>
    <property type="match status" value="1"/>
</dbReference>
<dbReference type="Pfam" id="PF12728">
    <property type="entry name" value="HTH_17"/>
    <property type="match status" value="1"/>
</dbReference>
<comment type="caution">
    <text evidence="2">The sequence shown here is derived from an EMBL/GenBank/DDBJ whole genome shotgun (WGS) entry which is preliminary data.</text>
</comment>
<sequence>MFLFDKNDQVCKNWLMAKTFLSTTEVAELLGVTSQTVRNWIKDGLIKAYRLNPTGSILVK</sequence>
<accession>X1T1X3</accession>
<name>X1T1X3_9ZZZZ</name>
<dbReference type="InterPro" id="IPR041657">
    <property type="entry name" value="HTH_17"/>
</dbReference>
<feature type="non-terminal residue" evidence="2">
    <location>
        <position position="60"/>
    </location>
</feature>
<organism evidence="2">
    <name type="scientific">marine sediment metagenome</name>
    <dbReference type="NCBI Taxonomy" id="412755"/>
    <lineage>
        <taxon>unclassified sequences</taxon>
        <taxon>metagenomes</taxon>
        <taxon>ecological metagenomes</taxon>
    </lineage>
</organism>
<dbReference type="EMBL" id="BARW01022417">
    <property type="protein sequence ID" value="GAI99203.1"/>
    <property type="molecule type" value="Genomic_DNA"/>
</dbReference>
<protein>
    <recommendedName>
        <fullName evidence="1">Helix-turn-helix domain-containing protein</fullName>
    </recommendedName>
</protein>
<dbReference type="GO" id="GO:0003677">
    <property type="term" value="F:DNA binding"/>
    <property type="evidence" value="ECO:0007669"/>
    <property type="project" value="InterPro"/>
</dbReference>
<gene>
    <name evidence="2" type="ORF">S12H4_37423</name>
</gene>
<feature type="domain" description="Helix-turn-helix" evidence="1">
    <location>
        <begin position="20"/>
        <end position="51"/>
    </location>
</feature>
<proteinExistence type="predicted"/>
<evidence type="ECO:0000259" key="1">
    <source>
        <dbReference type="Pfam" id="PF12728"/>
    </source>
</evidence>
<dbReference type="InterPro" id="IPR010093">
    <property type="entry name" value="SinI_DNA-bd"/>
</dbReference>
<evidence type="ECO:0000313" key="2">
    <source>
        <dbReference type="EMBL" id="GAI99203.1"/>
    </source>
</evidence>
<reference evidence="2" key="1">
    <citation type="journal article" date="2014" name="Front. Microbiol.">
        <title>High frequency of phylogenetically diverse reductive dehalogenase-homologous genes in deep subseafloor sedimentary metagenomes.</title>
        <authorList>
            <person name="Kawai M."/>
            <person name="Futagami T."/>
            <person name="Toyoda A."/>
            <person name="Takaki Y."/>
            <person name="Nishi S."/>
            <person name="Hori S."/>
            <person name="Arai W."/>
            <person name="Tsubouchi T."/>
            <person name="Morono Y."/>
            <person name="Uchiyama I."/>
            <person name="Ito T."/>
            <person name="Fujiyama A."/>
            <person name="Inagaki F."/>
            <person name="Takami H."/>
        </authorList>
    </citation>
    <scope>NUCLEOTIDE SEQUENCE</scope>
    <source>
        <strain evidence="2">Expedition CK06-06</strain>
    </source>
</reference>
<dbReference type="InterPro" id="IPR009061">
    <property type="entry name" value="DNA-bd_dom_put_sf"/>
</dbReference>
<dbReference type="AlphaFoldDB" id="X1T1X3"/>
<dbReference type="SUPFAM" id="SSF46955">
    <property type="entry name" value="Putative DNA-binding domain"/>
    <property type="match status" value="1"/>
</dbReference>